<keyword evidence="2" id="KW-1185">Reference proteome</keyword>
<dbReference type="eggNOG" id="COG4707">
    <property type="taxonomic scope" value="Bacteria"/>
</dbReference>
<evidence type="ECO:0008006" key="3">
    <source>
        <dbReference type="Google" id="ProtNLM"/>
    </source>
</evidence>
<dbReference type="OrthoDB" id="2187161at2"/>
<evidence type="ECO:0000313" key="2">
    <source>
        <dbReference type="Proteomes" id="UP000051820"/>
    </source>
</evidence>
<gene>
    <name evidence="1" type="ORF">FD16_GL001452</name>
</gene>
<dbReference type="Pfam" id="PF05595">
    <property type="entry name" value="DUF771"/>
    <property type="match status" value="1"/>
</dbReference>
<name>A0A0R1VX89_9LACO</name>
<dbReference type="InterPro" id="IPR008489">
    <property type="entry name" value="DUF771"/>
</dbReference>
<proteinExistence type="predicted"/>
<accession>A0A0R1VX89</accession>
<sequence>MIYLAQTEQYLKGTIYFKPGGTVYFKPTEDKILVDKVEYSKLVGQSLLGREWSMDDVRDRVSHRSAEWVKEYILYQPCFKADFDKFERQHYLHRSTGSGNPWKFKASVMAKWIDDHWKQIDWDGKIED</sequence>
<comment type="caution">
    <text evidence="1">The sequence shown here is derived from an EMBL/GenBank/DDBJ whole genome shotgun (WGS) entry which is preliminary data.</text>
</comment>
<protein>
    <recommendedName>
        <fullName evidence="3">DUF771 domain-containing protein</fullName>
    </recommendedName>
</protein>
<organism evidence="1 2">
    <name type="scientific">Paucilactobacillus suebicus DSM 5007 = KCTC 3549</name>
    <dbReference type="NCBI Taxonomy" id="1423807"/>
    <lineage>
        <taxon>Bacteria</taxon>
        <taxon>Bacillati</taxon>
        <taxon>Bacillota</taxon>
        <taxon>Bacilli</taxon>
        <taxon>Lactobacillales</taxon>
        <taxon>Lactobacillaceae</taxon>
        <taxon>Paucilactobacillus</taxon>
    </lineage>
</organism>
<dbReference type="EMBL" id="AZGF01000031">
    <property type="protein sequence ID" value="KRM10183.1"/>
    <property type="molecule type" value="Genomic_DNA"/>
</dbReference>
<dbReference type="Proteomes" id="UP000051820">
    <property type="component" value="Unassembled WGS sequence"/>
</dbReference>
<dbReference type="PATRIC" id="fig|1423807.3.peg.1480"/>
<dbReference type="AlphaFoldDB" id="A0A0R1VX89"/>
<reference evidence="1 2" key="1">
    <citation type="journal article" date="2015" name="Genome Announc.">
        <title>Expanding the biotechnology potential of lactobacilli through comparative genomics of 213 strains and associated genera.</title>
        <authorList>
            <person name="Sun Z."/>
            <person name="Harris H.M."/>
            <person name="McCann A."/>
            <person name="Guo C."/>
            <person name="Argimon S."/>
            <person name="Zhang W."/>
            <person name="Yang X."/>
            <person name="Jeffery I.B."/>
            <person name="Cooney J.C."/>
            <person name="Kagawa T.F."/>
            <person name="Liu W."/>
            <person name="Song Y."/>
            <person name="Salvetti E."/>
            <person name="Wrobel A."/>
            <person name="Rasinkangas P."/>
            <person name="Parkhill J."/>
            <person name="Rea M.C."/>
            <person name="O'Sullivan O."/>
            <person name="Ritari J."/>
            <person name="Douillard F.P."/>
            <person name="Paul Ross R."/>
            <person name="Yang R."/>
            <person name="Briner A.E."/>
            <person name="Felis G.E."/>
            <person name="de Vos W.M."/>
            <person name="Barrangou R."/>
            <person name="Klaenhammer T.R."/>
            <person name="Caufield P.W."/>
            <person name="Cui Y."/>
            <person name="Zhang H."/>
            <person name="O'Toole P.W."/>
        </authorList>
    </citation>
    <scope>NUCLEOTIDE SEQUENCE [LARGE SCALE GENOMIC DNA]</scope>
    <source>
        <strain evidence="1 2">DSM 5007</strain>
    </source>
</reference>
<evidence type="ECO:0000313" key="1">
    <source>
        <dbReference type="EMBL" id="KRM10183.1"/>
    </source>
</evidence>